<organism evidence="2 3">
    <name type="scientific">Ogataea philodendri</name>
    <dbReference type="NCBI Taxonomy" id="1378263"/>
    <lineage>
        <taxon>Eukaryota</taxon>
        <taxon>Fungi</taxon>
        <taxon>Dikarya</taxon>
        <taxon>Ascomycota</taxon>
        <taxon>Saccharomycotina</taxon>
        <taxon>Pichiomycetes</taxon>
        <taxon>Pichiales</taxon>
        <taxon>Pichiaceae</taxon>
        <taxon>Ogataea</taxon>
    </lineage>
</organism>
<keyword evidence="3" id="KW-1185">Reference proteome</keyword>
<gene>
    <name evidence="2" type="ORF">OGAPHI_004591</name>
</gene>
<evidence type="ECO:0000313" key="2">
    <source>
        <dbReference type="EMBL" id="KAH3664239.1"/>
    </source>
</evidence>
<dbReference type="Pfam" id="PF23579">
    <property type="entry name" value="ARM_TBCD"/>
    <property type="match status" value="1"/>
</dbReference>
<feature type="domain" description="Tubulin-folding cofactor D ARM repeats" evidence="1">
    <location>
        <begin position="266"/>
        <end position="444"/>
    </location>
</feature>
<dbReference type="RefSeq" id="XP_046060511.1">
    <property type="nucleotide sequence ID" value="XM_046205685.1"/>
</dbReference>
<dbReference type="GeneID" id="70236556"/>
<comment type="caution">
    <text evidence="2">The sequence shown here is derived from an EMBL/GenBank/DDBJ whole genome shotgun (WGS) entry which is preliminary data.</text>
</comment>
<dbReference type="EMBL" id="JAEUBE010000327">
    <property type="protein sequence ID" value="KAH3664239.1"/>
    <property type="molecule type" value="Genomic_DNA"/>
</dbReference>
<reference evidence="2" key="2">
    <citation type="submission" date="2021-01" db="EMBL/GenBank/DDBJ databases">
        <authorList>
            <person name="Schikora-Tamarit M.A."/>
        </authorList>
    </citation>
    <scope>NUCLEOTIDE SEQUENCE</scope>
    <source>
        <strain evidence="2">CBS6075</strain>
    </source>
</reference>
<dbReference type="GO" id="GO:0005096">
    <property type="term" value="F:GTPase activator activity"/>
    <property type="evidence" value="ECO:0007669"/>
    <property type="project" value="InterPro"/>
</dbReference>
<dbReference type="GO" id="GO:0000226">
    <property type="term" value="P:microtubule cytoskeleton organization"/>
    <property type="evidence" value="ECO:0007669"/>
    <property type="project" value="TreeGrafter"/>
</dbReference>
<dbReference type="PANTHER" id="PTHR12658">
    <property type="entry name" value="BETA-TUBULIN COFACTOR D"/>
    <property type="match status" value="1"/>
</dbReference>
<dbReference type="AlphaFoldDB" id="A0A9P8P391"/>
<dbReference type="InterPro" id="IPR033162">
    <property type="entry name" value="TBCD"/>
</dbReference>
<dbReference type="GO" id="GO:0048487">
    <property type="term" value="F:beta-tubulin binding"/>
    <property type="evidence" value="ECO:0007669"/>
    <property type="project" value="InterPro"/>
</dbReference>
<dbReference type="Pfam" id="PF25767">
    <property type="entry name" value="ARM_TBCD_2nd"/>
    <property type="match status" value="1"/>
</dbReference>
<dbReference type="GO" id="GO:0007023">
    <property type="term" value="P:post-chaperonin tubulin folding pathway"/>
    <property type="evidence" value="ECO:0007669"/>
    <property type="project" value="InterPro"/>
</dbReference>
<accession>A0A9P8P391</accession>
<name>A0A9P8P391_9ASCO</name>
<dbReference type="Gene3D" id="1.25.10.10">
    <property type="entry name" value="Leucine-rich Repeat Variant"/>
    <property type="match status" value="1"/>
</dbReference>
<evidence type="ECO:0000313" key="3">
    <source>
        <dbReference type="Proteomes" id="UP000769157"/>
    </source>
</evidence>
<dbReference type="InterPro" id="IPR016024">
    <property type="entry name" value="ARM-type_fold"/>
</dbReference>
<evidence type="ECO:0000259" key="1">
    <source>
        <dbReference type="Pfam" id="PF25767"/>
    </source>
</evidence>
<dbReference type="OrthoDB" id="10253476at2759"/>
<dbReference type="InterPro" id="IPR011989">
    <property type="entry name" value="ARM-like"/>
</dbReference>
<dbReference type="PANTHER" id="PTHR12658:SF0">
    <property type="entry name" value="TUBULIN-SPECIFIC CHAPERONE D"/>
    <property type="match status" value="1"/>
</dbReference>
<sequence>MEDVQISKLAGQLLVEIDVQLETVLVIDPETSLDRLLDLIDQFQANPQLLDTKLRHFIVRLVDSYKQTTNAHVRESIAMVFYAFAKTRGIKVVSNCLTSDLYSLTSVQKQLASAASWQESFFLLVWLSILVLVPFPLEKTKKGLSESIYKLAFEYLSSSGKENDASALLMARLLSRSDCQFLLDDFVSDNFNTLAWESKNVFEQIGLLTVTNHLFKLASPNSLHAFAKRLLVLIANELDDINTSTLRLFVKNLGKLGVLFIKLDEYDPVEEILNYLIGYCGHSSTQIRYSVAKQLAKISSLLPQQLKDDIANALYLELGLSNDHVDFELADLELFHGVLLSLGEFARTHQLNSKTIPRLSALLHQTLFFQQHRVTHFAGASVRDATCFIIWSLAKRYRTGEIPTSVWLRFFHDLVLCCCFDKELVVRRASSACVQEVLGRHGEIIDRKDSNSLKVRILETLDYATLGRLDRSFELSLDIIGMGLMENEFKQQLETDVLHRDYDIRTRAAKTLRKINNNDELVEKYYNIPFKPGKFYVLAELLQDIDVRDVEKYHHLFDSFSFDFHKDTFHQGEEYLYLLTVLIKKGLSPNSKEIDTVFNVIRNGSQQVSEKFHQLAPVLELSDTDIEKWLYYIKNGNMAAARAVGRTKWISGQMDSVLDLIGSRADAEVRSCLISSISEYLHENTLNTVQLAVIISGLDDYTITNRGDVGSHVRSATIKLISENKHRFEDTREIRKKLARISGEVMERLRLSAFELFVELGGRSFESPTSYVGYFEHLTKLFMLDMVQDRELSREFWKGYALSAGSPQSLDPAINAALCCFFELWEKLDDKKTVLGDILSVLKPQEADRVNQDRVVKTQDACLRFLCNLLELNLEIPADFALRNIFVRVYNLTLGKTQTGRIVTAIRIFAELATRDDAKLAADCRSRLLWLSKKHPVSSARLAALEALQELQS</sequence>
<dbReference type="InterPro" id="IPR058033">
    <property type="entry name" value="ARM_TBCD_2nd"/>
</dbReference>
<dbReference type="SUPFAM" id="SSF48371">
    <property type="entry name" value="ARM repeat"/>
    <property type="match status" value="1"/>
</dbReference>
<protein>
    <recommendedName>
        <fullName evidence="1">Tubulin-folding cofactor D ARM repeats domain-containing protein</fullName>
    </recommendedName>
</protein>
<proteinExistence type="predicted"/>
<dbReference type="GO" id="GO:0007021">
    <property type="term" value="P:tubulin complex assembly"/>
    <property type="evidence" value="ECO:0007669"/>
    <property type="project" value="InterPro"/>
</dbReference>
<reference evidence="2" key="1">
    <citation type="journal article" date="2021" name="Open Biol.">
        <title>Shared evolutionary footprints suggest mitochondrial oxidative damage underlies multiple complex I losses in fungi.</title>
        <authorList>
            <person name="Schikora-Tamarit M.A."/>
            <person name="Marcet-Houben M."/>
            <person name="Nosek J."/>
            <person name="Gabaldon T."/>
        </authorList>
    </citation>
    <scope>NUCLEOTIDE SEQUENCE</scope>
    <source>
        <strain evidence="2">CBS6075</strain>
    </source>
</reference>
<dbReference type="Proteomes" id="UP000769157">
    <property type="component" value="Unassembled WGS sequence"/>
</dbReference>